<reference evidence="4 5" key="1">
    <citation type="submission" date="2023-03" db="EMBL/GenBank/DDBJ databases">
        <title>Bacillus Genome Sequencing.</title>
        <authorList>
            <person name="Dunlap C."/>
        </authorList>
    </citation>
    <scope>NUCLEOTIDE SEQUENCE [LARGE SCALE GENOMIC DNA]</scope>
    <source>
        <strain evidence="4 5">B-23453</strain>
    </source>
</reference>
<evidence type="ECO:0000313" key="4">
    <source>
        <dbReference type="EMBL" id="MED1201862.1"/>
    </source>
</evidence>
<name>A0ABU6MBU4_9BACI</name>
<feature type="domain" description="N-acetyltransferase" evidence="3">
    <location>
        <begin position="141"/>
        <end position="285"/>
    </location>
</feature>
<dbReference type="Pfam" id="PF00583">
    <property type="entry name" value="Acetyltransf_1"/>
    <property type="match status" value="2"/>
</dbReference>
<sequence length="297" mass="34300">MLNHQLDEIRRLQLECEQYDGIQLKLNWEMLKTRNSKETNDFFHYEKGELTGYLALYGFGSKIEICGMVKPDNRRKGIFSNLFQEALKEITDRRCKEVLLNAPAASPSAKGFLQTTASSFSITEYQMKWNGTEPMELDHSVSLIPADPSDKDLEIELDVQGFGLAREDAEDHYQRVTRDEANQFYIILSNTHKVGKMRVSHDDGEAWIYGFAILPEFQAKGIGRNALKWIIKQEHSKGYPIFLEVEAQNSNALKLYESCGFRSFHAQDYYQLDIQAALSHEKRMRLAHRRTDSVVFD</sequence>
<evidence type="ECO:0000313" key="5">
    <source>
        <dbReference type="Proteomes" id="UP001341444"/>
    </source>
</evidence>
<feature type="domain" description="N-acetyltransferase" evidence="3">
    <location>
        <begin position="1"/>
        <end position="140"/>
    </location>
</feature>
<dbReference type="InterPro" id="IPR000182">
    <property type="entry name" value="GNAT_dom"/>
</dbReference>
<dbReference type="InterPro" id="IPR050680">
    <property type="entry name" value="YpeA/RimI_acetyltransf"/>
</dbReference>
<dbReference type="InterPro" id="IPR016181">
    <property type="entry name" value="Acyl_CoA_acyltransferase"/>
</dbReference>
<organism evidence="4 5">
    <name type="scientific">Heyndrickxia acidicola</name>
    <dbReference type="NCBI Taxonomy" id="209389"/>
    <lineage>
        <taxon>Bacteria</taxon>
        <taxon>Bacillati</taxon>
        <taxon>Bacillota</taxon>
        <taxon>Bacilli</taxon>
        <taxon>Bacillales</taxon>
        <taxon>Bacillaceae</taxon>
        <taxon>Heyndrickxia</taxon>
    </lineage>
</organism>
<evidence type="ECO:0000259" key="3">
    <source>
        <dbReference type="PROSITE" id="PS51186"/>
    </source>
</evidence>
<dbReference type="CDD" id="cd04301">
    <property type="entry name" value="NAT_SF"/>
    <property type="match status" value="2"/>
</dbReference>
<gene>
    <name evidence="4" type="ORF">P4T90_02025</name>
</gene>
<keyword evidence="5" id="KW-1185">Reference proteome</keyword>
<dbReference type="PANTHER" id="PTHR43420">
    <property type="entry name" value="ACETYLTRANSFERASE"/>
    <property type="match status" value="1"/>
</dbReference>
<proteinExistence type="predicted"/>
<keyword evidence="1" id="KW-0808">Transferase</keyword>
<comment type="caution">
    <text evidence="4">The sequence shown here is derived from an EMBL/GenBank/DDBJ whole genome shotgun (WGS) entry which is preliminary data.</text>
</comment>
<evidence type="ECO:0000256" key="2">
    <source>
        <dbReference type="ARBA" id="ARBA00023315"/>
    </source>
</evidence>
<dbReference type="EMBL" id="JARMAB010000003">
    <property type="protein sequence ID" value="MED1201862.1"/>
    <property type="molecule type" value="Genomic_DNA"/>
</dbReference>
<dbReference type="Proteomes" id="UP001341444">
    <property type="component" value="Unassembled WGS sequence"/>
</dbReference>
<keyword evidence="2" id="KW-0012">Acyltransferase</keyword>
<dbReference type="PROSITE" id="PS51186">
    <property type="entry name" value="GNAT"/>
    <property type="match status" value="2"/>
</dbReference>
<protein>
    <submittedName>
        <fullName evidence="4">GNAT family N-acetyltransferase</fullName>
    </submittedName>
</protein>
<dbReference type="RefSeq" id="WP_066268571.1">
    <property type="nucleotide sequence ID" value="NZ_JARMAB010000003.1"/>
</dbReference>
<evidence type="ECO:0000256" key="1">
    <source>
        <dbReference type="ARBA" id="ARBA00022679"/>
    </source>
</evidence>
<dbReference type="SUPFAM" id="SSF55729">
    <property type="entry name" value="Acyl-CoA N-acyltransferases (Nat)"/>
    <property type="match status" value="2"/>
</dbReference>
<accession>A0ABU6MBU4</accession>
<dbReference type="Gene3D" id="3.40.630.30">
    <property type="match status" value="2"/>
</dbReference>